<dbReference type="Proteomes" id="UP000515947">
    <property type="component" value="Chromosome"/>
</dbReference>
<dbReference type="NCBIfam" id="TIGR00739">
    <property type="entry name" value="yajC"/>
    <property type="match status" value="1"/>
</dbReference>
<protein>
    <submittedName>
        <fullName evidence="11">Preprotein translocase subunit YajC</fullName>
    </submittedName>
</protein>
<evidence type="ECO:0000313" key="11">
    <source>
        <dbReference type="EMBL" id="QNN52515.1"/>
    </source>
</evidence>
<evidence type="ECO:0000256" key="5">
    <source>
        <dbReference type="ARBA" id="ARBA00022692"/>
    </source>
</evidence>
<proteinExistence type="inferred from homology"/>
<dbReference type="AlphaFoldDB" id="A0A7G9RA90"/>
<feature type="transmembrane region" description="Helical" evidence="10">
    <location>
        <begin position="6"/>
        <end position="22"/>
    </location>
</feature>
<dbReference type="RefSeq" id="WP_187578357.1">
    <property type="nucleotide sequence ID" value="NZ_CP060713.1"/>
</dbReference>
<dbReference type="GO" id="GO:0005886">
    <property type="term" value="C:plasma membrane"/>
    <property type="evidence" value="ECO:0007669"/>
    <property type="project" value="UniProtKB-SubCell"/>
</dbReference>
<accession>A0A7G9RA90</accession>
<evidence type="ECO:0000256" key="9">
    <source>
        <dbReference type="ARBA" id="ARBA00023136"/>
    </source>
</evidence>
<dbReference type="SMART" id="SM01323">
    <property type="entry name" value="YajC"/>
    <property type="match status" value="1"/>
</dbReference>
<evidence type="ECO:0000256" key="4">
    <source>
        <dbReference type="ARBA" id="ARBA00022475"/>
    </source>
</evidence>
<dbReference type="EMBL" id="CP060713">
    <property type="protein sequence ID" value="QNN52515.1"/>
    <property type="molecule type" value="Genomic_DNA"/>
</dbReference>
<keyword evidence="9 10" id="KW-0472">Membrane</keyword>
<dbReference type="PANTHER" id="PTHR33909">
    <property type="entry name" value="SEC TRANSLOCON ACCESSORY COMPLEX SUBUNIT YAJC"/>
    <property type="match status" value="1"/>
</dbReference>
<evidence type="ECO:0000256" key="10">
    <source>
        <dbReference type="SAM" id="Phobius"/>
    </source>
</evidence>
<dbReference type="PRINTS" id="PR01853">
    <property type="entry name" value="YAJCTRNLCASE"/>
</dbReference>
<evidence type="ECO:0000256" key="7">
    <source>
        <dbReference type="ARBA" id="ARBA00022989"/>
    </source>
</evidence>
<dbReference type="KEGG" id="nmes:H9L09_18935"/>
<evidence type="ECO:0000256" key="6">
    <source>
        <dbReference type="ARBA" id="ARBA00022927"/>
    </source>
</evidence>
<dbReference type="InterPro" id="IPR003849">
    <property type="entry name" value="Preprotein_translocase_YajC"/>
</dbReference>
<keyword evidence="8" id="KW-0811">Translocation</keyword>
<evidence type="ECO:0000256" key="2">
    <source>
        <dbReference type="ARBA" id="ARBA00006742"/>
    </source>
</evidence>
<reference evidence="11 12" key="1">
    <citation type="submission" date="2020-08" db="EMBL/GenBank/DDBJ databases">
        <title>Genome sequence of Nocardioides mesophilus KACC 16243T.</title>
        <authorList>
            <person name="Hyun D.-W."/>
            <person name="Bae J.-W."/>
        </authorList>
    </citation>
    <scope>NUCLEOTIDE SEQUENCE [LARGE SCALE GENOMIC DNA]</scope>
    <source>
        <strain evidence="11 12">KACC 16243</strain>
    </source>
</reference>
<name>A0A7G9RA90_9ACTN</name>
<sequence>MSGWESLLPFVLIVVVFWFLVARPARRQQQKLAATQAGIAIGSEVMLGSGIYGRVASLDEETLQLEIAPGTQVKVARQAVVRVLEPAPPEYPTSPEQQDQ</sequence>
<comment type="similarity">
    <text evidence="2">Belongs to the YajC family.</text>
</comment>
<keyword evidence="3" id="KW-0813">Transport</keyword>
<keyword evidence="4" id="KW-1003">Cell membrane</keyword>
<evidence type="ECO:0000313" key="12">
    <source>
        <dbReference type="Proteomes" id="UP000515947"/>
    </source>
</evidence>
<evidence type="ECO:0000256" key="8">
    <source>
        <dbReference type="ARBA" id="ARBA00023010"/>
    </source>
</evidence>
<organism evidence="11 12">
    <name type="scientific">Nocardioides mesophilus</name>
    <dbReference type="NCBI Taxonomy" id="433659"/>
    <lineage>
        <taxon>Bacteria</taxon>
        <taxon>Bacillati</taxon>
        <taxon>Actinomycetota</taxon>
        <taxon>Actinomycetes</taxon>
        <taxon>Propionibacteriales</taxon>
        <taxon>Nocardioidaceae</taxon>
        <taxon>Nocardioides</taxon>
    </lineage>
</organism>
<keyword evidence="12" id="KW-1185">Reference proteome</keyword>
<dbReference type="PANTHER" id="PTHR33909:SF1">
    <property type="entry name" value="SEC TRANSLOCON ACCESSORY COMPLEX SUBUNIT YAJC"/>
    <property type="match status" value="1"/>
</dbReference>
<dbReference type="Pfam" id="PF02699">
    <property type="entry name" value="YajC"/>
    <property type="match status" value="1"/>
</dbReference>
<dbReference type="GO" id="GO:0015031">
    <property type="term" value="P:protein transport"/>
    <property type="evidence" value="ECO:0007669"/>
    <property type="project" value="UniProtKB-KW"/>
</dbReference>
<keyword evidence="6" id="KW-0653">Protein transport</keyword>
<evidence type="ECO:0000256" key="3">
    <source>
        <dbReference type="ARBA" id="ARBA00022448"/>
    </source>
</evidence>
<comment type="subcellular location">
    <subcellularLocation>
        <location evidence="1">Cell membrane</location>
        <topology evidence="1">Single-pass membrane protein</topology>
    </subcellularLocation>
</comment>
<evidence type="ECO:0000256" key="1">
    <source>
        <dbReference type="ARBA" id="ARBA00004162"/>
    </source>
</evidence>
<gene>
    <name evidence="11" type="primary">yajC</name>
    <name evidence="11" type="ORF">H9L09_18935</name>
</gene>
<keyword evidence="5 10" id="KW-0812">Transmembrane</keyword>
<keyword evidence="7 10" id="KW-1133">Transmembrane helix</keyword>